<reference evidence="1" key="1">
    <citation type="journal article" date="2015" name="Nature">
        <title>Complex archaea that bridge the gap between prokaryotes and eukaryotes.</title>
        <authorList>
            <person name="Spang A."/>
            <person name="Saw J.H."/>
            <person name="Jorgensen S.L."/>
            <person name="Zaremba-Niedzwiedzka K."/>
            <person name="Martijn J."/>
            <person name="Lind A.E."/>
            <person name="van Eijk R."/>
            <person name="Schleper C."/>
            <person name="Guy L."/>
            <person name="Ettema T.J."/>
        </authorList>
    </citation>
    <scope>NUCLEOTIDE SEQUENCE</scope>
</reference>
<comment type="caution">
    <text evidence="1">The sequence shown here is derived from an EMBL/GenBank/DDBJ whole genome shotgun (WGS) entry which is preliminary data.</text>
</comment>
<gene>
    <name evidence="1" type="ORF">LCGC14_0995280</name>
</gene>
<dbReference type="AlphaFoldDB" id="A0A0F9N4M8"/>
<dbReference type="EMBL" id="LAZR01003807">
    <property type="protein sequence ID" value="KKN14525.1"/>
    <property type="molecule type" value="Genomic_DNA"/>
</dbReference>
<sequence length="64" mass="7320">MKQICTECLSIYIYKDGERVLQQDTNTAKSINKCNPKCTGFIALPSQSVENRVRTQLEVRRGKD</sequence>
<name>A0A0F9N4M8_9ZZZZ</name>
<accession>A0A0F9N4M8</accession>
<proteinExistence type="predicted"/>
<evidence type="ECO:0000313" key="1">
    <source>
        <dbReference type="EMBL" id="KKN14525.1"/>
    </source>
</evidence>
<organism evidence="1">
    <name type="scientific">marine sediment metagenome</name>
    <dbReference type="NCBI Taxonomy" id="412755"/>
    <lineage>
        <taxon>unclassified sequences</taxon>
        <taxon>metagenomes</taxon>
        <taxon>ecological metagenomes</taxon>
    </lineage>
</organism>
<protein>
    <submittedName>
        <fullName evidence="1">Uncharacterized protein</fullName>
    </submittedName>
</protein>